<proteinExistence type="predicted"/>
<dbReference type="SMART" id="SM00320">
    <property type="entry name" value="WD40"/>
    <property type="match status" value="2"/>
</dbReference>
<dbReference type="InterPro" id="IPR003131">
    <property type="entry name" value="T1-type_BTB"/>
</dbReference>
<dbReference type="PANTHER" id="PTHR15859">
    <property type="entry name" value="SETA BINDING PROTEIN 1"/>
    <property type="match status" value="1"/>
</dbReference>
<dbReference type="OrthoDB" id="6077599at2759"/>
<keyword evidence="3" id="KW-1185">Reference proteome</keyword>
<dbReference type="InterPro" id="IPR015943">
    <property type="entry name" value="WD40/YVTN_repeat-like_dom_sf"/>
</dbReference>
<dbReference type="InterPro" id="IPR036322">
    <property type="entry name" value="WD40_repeat_dom_sf"/>
</dbReference>
<dbReference type="SUPFAM" id="SSF50978">
    <property type="entry name" value="WD40 repeat-like"/>
    <property type="match status" value="1"/>
</dbReference>
<reference evidence="2" key="1">
    <citation type="submission" date="2021-01" db="UniProtKB">
        <authorList>
            <consortium name="EnsemblMetazoa"/>
        </authorList>
    </citation>
    <scope>IDENTIFICATION</scope>
</reference>
<dbReference type="PROSITE" id="PS50097">
    <property type="entry name" value="BTB"/>
    <property type="match status" value="1"/>
</dbReference>
<sequence length="675" mass="75002">MVLKSHMAYILIKVTKLVVMSYPDAEIINLNVGGRKFATSRSTLTWIPDSFFSCLLSGRIPSVKDENGAYFIDRDPESFVPVLNFLRTKDLNLNGIDPKIVLHEAQYFGITPIVRRLSLCNELDNNPCGDVLFIGYLNPPELPPNPLDKKTSRRSSMCSTTNNAESALERAQLLKNAISEPNLKFDEVDPRKVLIIAGHHNYIAIAYAHYVFCYRLEDQVGWRLIFTSQYLDSTVEKISLNVKMHGTKTIAITSGSKVWIYNCDSGQQIGHFNLTVTIDASFFVGTQLVCLSYTGKIGVWNVHTKSWRVQDVIEISSYDTAGSVLLLGGTNGIIFYVDMDKFPLRMKDNDLLVTELFKDPQGDAITALSVYLTPRATFCGNWIEIAYGTSSGAVRVIVHHPETVSSGPQLFQTFLVHRSSVNRVTLSEKQLISVCSEYNHVRTWSVTRFRGMISTQPGPTSISSFNVVALEQNNTHASYASGNKIGPYGERDEQLLFVQKVVPDTDQIFVRIAASGKRLMTCKSVDGSRITASTVHECDAAARMGSRPRRFLFTGHGNGSLQMWDITTAIERASKTPEFGNILGPSDQELLKLLDQCDLSVSRCTTPRRFNSEASLTSQFPNNILRFQNSSSSLGTAYSENRCNVARDHELLQAASAVPGPSRVNRLESSSESHS</sequence>
<organism evidence="2 3">
    <name type="scientific">Clytia hemisphaerica</name>
    <dbReference type="NCBI Taxonomy" id="252671"/>
    <lineage>
        <taxon>Eukaryota</taxon>
        <taxon>Metazoa</taxon>
        <taxon>Cnidaria</taxon>
        <taxon>Hydrozoa</taxon>
        <taxon>Hydroidolina</taxon>
        <taxon>Leptothecata</taxon>
        <taxon>Obeliida</taxon>
        <taxon>Clytiidae</taxon>
        <taxon>Clytia</taxon>
    </lineage>
</organism>
<evidence type="ECO:0000259" key="1">
    <source>
        <dbReference type="PROSITE" id="PS50097"/>
    </source>
</evidence>
<dbReference type="PANTHER" id="PTHR15859:SF1">
    <property type="entry name" value="BTB DOMAIN-CONTAINING PROTEIN"/>
    <property type="match status" value="1"/>
</dbReference>
<dbReference type="InterPro" id="IPR047876">
    <property type="entry name" value="SHKBP1/KCTD3"/>
</dbReference>
<name>A0A7M5V7C8_9CNID</name>
<dbReference type="InterPro" id="IPR000210">
    <property type="entry name" value="BTB/POZ_dom"/>
</dbReference>
<accession>A0A7M5V7C8</accession>
<dbReference type="EnsemblMetazoa" id="CLYHEMT010872.1">
    <property type="protein sequence ID" value="CLYHEMP010872.1"/>
    <property type="gene ID" value="CLYHEMG010872"/>
</dbReference>
<dbReference type="Proteomes" id="UP000594262">
    <property type="component" value="Unplaced"/>
</dbReference>
<dbReference type="GO" id="GO:0051260">
    <property type="term" value="P:protein homooligomerization"/>
    <property type="evidence" value="ECO:0007669"/>
    <property type="project" value="InterPro"/>
</dbReference>
<feature type="domain" description="BTB" evidence="1">
    <location>
        <begin position="26"/>
        <end position="95"/>
    </location>
</feature>
<evidence type="ECO:0000313" key="3">
    <source>
        <dbReference type="Proteomes" id="UP000594262"/>
    </source>
</evidence>
<dbReference type="SUPFAM" id="SSF54695">
    <property type="entry name" value="POZ domain"/>
    <property type="match status" value="1"/>
</dbReference>
<dbReference type="InterPro" id="IPR011333">
    <property type="entry name" value="SKP1/BTB/POZ_sf"/>
</dbReference>
<dbReference type="Pfam" id="PF02214">
    <property type="entry name" value="BTB_2"/>
    <property type="match status" value="1"/>
</dbReference>
<dbReference type="Gene3D" id="2.130.10.10">
    <property type="entry name" value="YVTN repeat-like/Quinoprotein amine dehydrogenase"/>
    <property type="match status" value="1"/>
</dbReference>
<evidence type="ECO:0000313" key="2">
    <source>
        <dbReference type="EnsemblMetazoa" id="CLYHEMP010872.1"/>
    </source>
</evidence>
<dbReference type="InterPro" id="IPR001680">
    <property type="entry name" value="WD40_rpt"/>
</dbReference>
<dbReference type="SMART" id="SM00225">
    <property type="entry name" value="BTB"/>
    <property type="match status" value="1"/>
</dbReference>
<dbReference type="Gene3D" id="3.30.710.10">
    <property type="entry name" value="Potassium Channel Kv1.1, Chain A"/>
    <property type="match status" value="1"/>
</dbReference>
<dbReference type="AlphaFoldDB" id="A0A7M5V7C8"/>
<protein>
    <recommendedName>
        <fullName evidence="1">BTB domain-containing protein</fullName>
    </recommendedName>
</protein>